<dbReference type="GO" id="GO:0008168">
    <property type="term" value="F:methyltransferase activity"/>
    <property type="evidence" value="ECO:0007669"/>
    <property type="project" value="UniProtKB-KW"/>
</dbReference>
<dbReference type="GO" id="GO:0032259">
    <property type="term" value="P:methylation"/>
    <property type="evidence" value="ECO:0007669"/>
    <property type="project" value="UniProtKB-KW"/>
</dbReference>
<reference evidence="4" key="2">
    <citation type="submission" date="2020-05" db="UniProtKB">
        <authorList>
            <consortium name="EnsemblMetazoa"/>
        </authorList>
    </citation>
    <scope>IDENTIFICATION</scope>
    <source>
        <strain evidence="4">maculatus3</strain>
    </source>
</reference>
<proteinExistence type="predicted"/>
<dbReference type="GO" id="GO:0042826">
    <property type="term" value="F:histone deacetylase binding"/>
    <property type="evidence" value="ECO:0007669"/>
    <property type="project" value="TreeGrafter"/>
</dbReference>
<protein>
    <recommendedName>
        <fullName evidence="6">SET domain-containing protein</fullName>
    </recommendedName>
</protein>
<evidence type="ECO:0000256" key="3">
    <source>
        <dbReference type="ARBA" id="ARBA00022691"/>
    </source>
</evidence>
<dbReference type="InterPro" id="IPR052097">
    <property type="entry name" value="SET-MYND_domain_protein"/>
</dbReference>
<organism evidence="4 5">
    <name type="scientific">Anopheles maculatus</name>
    <dbReference type="NCBI Taxonomy" id="74869"/>
    <lineage>
        <taxon>Eukaryota</taxon>
        <taxon>Metazoa</taxon>
        <taxon>Ecdysozoa</taxon>
        <taxon>Arthropoda</taxon>
        <taxon>Hexapoda</taxon>
        <taxon>Insecta</taxon>
        <taxon>Pterygota</taxon>
        <taxon>Neoptera</taxon>
        <taxon>Endopterygota</taxon>
        <taxon>Diptera</taxon>
        <taxon>Nematocera</taxon>
        <taxon>Culicoidea</taxon>
        <taxon>Culicidae</taxon>
        <taxon>Anophelinae</taxon>
        <taxon>Anopheles</taxon>
        <taxon>Anopheles maculatus group</taxon>
    </lineage>
</organism>
<accession>A0A182T5V4</accession>
<dbReference type="GO" id="GO:0042051">
    <property type="term" value="P:compound eye photoreceptor development"/>
    <property type="evidence" value="ECO:0007669"/>
    <property type="project" value="TreeGrafter"/>
</dbReference>
<dbReference type="Gene3D" id="1.25.40.10">
    <property type="entry name" value="Tetratricopeptide repeat domain"/>
    <property type="match status" value="1"/>
</dbReference>
<dbReference type="GO" id="GO:0005737">
    <property type="term" value="C:cytoplasm"/>
    <property type="evidence" value="ECO:0007669"/>
    <property type="project" value="TreeGrafter"/>
</dbReference>
<name>A0A182T5V4_9DIPT</name>
<reference evidence="5" key="1">
    <citation type="submission" date="2013-09" db="EMBL/GenBank/DDBJ databases">
        <title>The Genome Sequence of Anopheles maculatus species B.</title>
        <authorList>
            <consortium name="The Broad Institute Genomics Platform"/>
            <person name="Neafsey D.E."/>
            <person name="Besansky N."/>
            <person name="Howell P."/>
            <person name="Walton C."/>
            <person name="Young S.K."/>
            <person name="Zeng Q."/>
            <person name="Gargeya S."/>
            <person name="Fitzgerald M."/>
            <person name="Haas B."/>
            <person name="Abouelleil A."/>
            <person name="Allen A.W."/>
            <person name="Alvarado L."/>
            <person name="Arachchi H.M."/>
            <person name="Berlin A.M."/>
            <person name="Chapman S.B."/>
            <person name="Gainer-Dewar J."/>
            <person name="Goldberg J."/>
            <person name="Griggs A."/>
            <person name="Gujja S."/>
            <person name="Hansen M."/>
            <person name="Howarth C."/>
            <person name="Imamovic A."/>
            <person name="Ireland A."/>
            <person name="Larimer J."/>
            <person name="McCowan C."/>
            <person name="Murphy C."/>
            <person name="Pearson M."/>
            <person name="Poon T.W."/>
            <person name="Priest M."/>
            <person name="Roberts A."/>
            <person name="Saif S."/>
            <person name="Shea T."/>
            <person name="Sisk P."/>
            <person name="Sykes S."/>
            <person name="Wortman J."/>
            <person name="Nusbaum C."/>
            <person name="Birren B."/>
        </authorList>
    </citation>
    <scope>NUCLEOTIDE SEQUENCE [LARGE SCALE GENOMIC DNA]</scope>
    <source>
        <strain evidence="5">maculatus3</strain>
    </source>
</reference>
<keyword evidence="5" id="KW-1185">Reference proteome</keyword>
<keyword evidence="3" id="KW-0949">S-adenosyl-L-methionine</keyword>
<evidence type="ECO:0000256" key="1">
    <source>
        <dbReference type="ARBA" id="ARBA00022603"/>
    </source>
</evidence>
<dbReference type="VEuPathDB" id="VectorBase:AMAM020244"/>
<dbReference type="AlphaFoldDB" id="A0A182T5V4"/>
<dbReference type="GO" id="GO:0005634">
    <property type="term" value="C:nucleus"/>
    <property type="evidence" value="ECO:0007669"/>
    <property type="project" value="TreeGrafter"/>
</dbReference>
<dbReference type="SUPFAM" id="SSF82199">
    <property type="entry name" value="SET domain"/>
    <property type="match status" value="1"/>
</dbReference>
<dbReference type="InterPro" id="IPR011990">
    <property type="entry name" value="TPR-like_helical_dom_sf"/>
</dbReference>
<dbReference type="EnsemblMetazoa" id="AMAM020244-RA">
    <property type="protein sequence ID" value="AMAM020244-PA"/>
    <property type="gene ID" value="AMAM020244"/>
</dbReference>
<dbReference type="PANTHER" id="PTHR46165">
    <property type="entry name" value="SET AND MYND DOMAIN-CONTAINING PROTEIN 4"/>
    <property type="match status" value="1"/>
</dbReference>
<evidence type="ECO:0000256" key="2">
    <source>
        <dbReference type="ARBA" id="ARBA00022679"/>
    </source>
</evidence>
<dbReference type="Gene3D" id="2.170.270.10">
    <property type="entry name" value="SET domain"/>
    <property type="match status" value="1"/>
</dbReference>
<dbReference type="InterPro" id="IPR046341">
    <property type="entry name" value="SET_dom_sf"/>
</dbReference>
<dbReference type="PANTHER" id="PTHR46165:SF7">
    <property type="entry name" value="SET AND MYND DOMAIN-CONTAINING PROTEIN 4"/>
    <property type="match status" value="1"/>
</dbReference>
<keyword evidence="1" id="KW-0489">Methyltransferase</keyword>
<sequence>MLALFNHSCDPGIVRYFTGSTVHVRTIKNIAAGAIIAENYGSLYARMSRPERRQHLANNYMFECNCQACAADWPTCANMIHSVIRFRCTGAGCQEAVPYDLHSDCQGVRCGACEHIVDVGERIRMLREANMISRFNEASHLYQVGMFEHALSKYAAIMLLLDEVLVPPYRDYHMCQQGMRRCCLDLGSCYVSCPAGEK</sequence>
<dbReference type="Proteomes" id="UP000075901">
    <property type="component" value="Unassembled WGS sequence"/>
</dbReference>
<evidence type="ECO:0000313" key="4">
    <source>
        <dbReference type="EnsemblMetazoa" id="AMAM020244-PA"/>
    </source>
</evidence>
<evidence type="ECO:0008006" key="6">
    <source>
        <dbReference type="Google" id="ProtNLM"/>
    </source>
</evidence>
<keyword evidence="2" id="KW-0808">Transferase</keyword>
<evidence type="ECO:0000313" key="5">
    <source>
        <dbReference type="Proteomes" id="UP000075901"/>
    </source>
</evidence>